<dbReference type="UniPathway" id="UPA00223">
    <property type="reaction ID" value="UER00717"/>
</dbReference>
<dbReference type="RefSeq" id="WP_133686500.1">
    <property type="nucleotide sequence ID" value="NZ_SOAY01000010.1"/>
</dbReference>
<dbReference type="EMBL" id="SOAY01000010">
    <property type="protein sequence ID" value="TDT47092.1"/>
    <property type="molecule type" value="Genomic_DNA"/>
</dbReference>
<dbReference type="AlphaFoldDB" id="A0A4R7K8R9"/>
<dbReference type="Gene3D" id="1.10.230.10">
    <property type="entry name" value="Cytochrome P450-Terp, domain 2"/>
    <property type="match status" value="1"/>
</dbReference>
<evidence type="ECO:0000256" key="7">
    <source>
        <dbReference type="PIRNR" id="PIRNR001369"/>
    </source>
</evidence>
<evidence type="ECO:0000256" key="9">
    <source>
        <dbReference type="RuleBase" id="RU003370"/>
    </source>
</evidence>
<comment type="similarity">
    <text evidence="2 7 10">Belongs to the citrate synthase family.</text>
</comment>
<name>A0A4R7K8R9_9FLAO</name>
<dbReference type="InterPro" id="IPR002020">
    <property type="entry name" value="Citrate_synthase"/>
</dbReference>
<keyword evidence="4 7" id="KW-0808">Transferase</keyword>
<keyword evidence="12" id="KW-1185">Reference proteome</keyword>
<sequence length="428" mass="47773">MSDKAILEYNGQKYEFPVVKGTENELAIDIATLRSVTNGIITIDPGYKNTGSCESAITFLDGEKGILRYRGYSIEELAEKADFLEVAYALIFGELPNAKELAKFHKDIKDESHVDEEMKKILDGFPKSAHPMGVLSSLTSALIAFNPSTVDVSSDDAMYHSIVRILAKFPVLVAWTLRKKKGLPLDYGDDSLGYVENIHKMMFKRPNQEYKSNKLIIEALDKLLILHADHEQNCSTSTVRIVGSSHAGLFASLSAGISALWGPLHGGANQAVLEMLEAIEADGGDTKKYMAKAKDKSDPFRLMGFGHRVYKNFDPRAKIIKKAADEVLSDLGIDDPILAIAKGLEKEALEDQYFVDRKLYPNVDFYSGIIYRALGIPTEMFTVMFALGRLPGWIAQWREMRLNGEPIGRPRQVYVGENLRPFVELDKR</sequence>
<evidence type="ECO:0000256" key="5">
    <source>
        <dbReference type="ARBA" id="ARBA00049288"/>
    </source>
</evidence>
<comment type="pathway">
    <text evidence="1 9">Carbohydrate metabolism; tricarboxylic acid cycle; isocitrate from oxaloacetate: step 1/2.</text>
</comment>
<dbReference type="PROSITE" id="PS00480">
    <property type="entry name" value="CITRATE_SYNTHASE"/>
    <property type="match status" value="1"/>
</dbReference>
<dbReference type="GO" id="GO:0036440">
    <property type="term" value="F:citrate synthase activity"/>
    <property type="evidence" value="ECO:0007669"/>
    <property type="project" value="UniProtKB-EC"/>
</dbReference>
<evidence type="ECO:0000256" key="8">
    <source>
        <dbReference type="PIRSR" id="PIRSR001369-1"/>
    </source>
</evidence>
<dbReference type="InterPro" id="IPR016142">
    <property type="entry name" value="Citrate_synth-like_lrg_a-sub"/>
</dbReference>
<dbReference type="PANTHER" id="PTHR42871">
    <property type="entry name" value="CITRATE SYNTHASE"/>
    <property type="match status" value="1"/>
</dbReference>
<evidence type="ECO:0000256" key="6">
    <source>
        <dbReference type="NCBIfam" id="TIGR01798"/>
    </source>
</evidence>
<evidence type="ECO:0000313" key="11">
    <source>
        <dbReference type="EMBL" id="TDT47092.1"/>
    </source>
</evidence>
<dbReference type="Gene3D" id="2.20.28.60">
    <property type="match status" value="1"/>
</dbReference>
<evidence type="ECO:0000256" key="2">
    <source>
        <dbReference type="ARBA" id="ARBA00010566"/>
    </source>
</evidence>
<dbReference type="InterPro" id="IPR010953">
    <property type="entry name" value="Citrate_synthase_typ-I"/>
</dbReference>
<feature type="active site" evidence="8">
    <location>
        <position position="364"/>
    </location>
</feature>
<keyword evidence="3 9" id="KW-0816">Tricarboxylic acid cycle</keyword>
<dbReference type="NCBIfam" id="NF004126">
    <property type="entry name" value="PRK05614.1"/>
    <property type="match status" value="1"/>
</dbReference>
<dbReference type="GO" id="GO:0005737">
    <property type="term" value="C:cytoplasm"/>
    <property type="evidence" value="ECO:0007669"/>
    <property type="project" value="InterPro"/>
</dbReference>
<dbReference type="CDD" id="cd06114">
    <property type="entry name" value="EcCS_like"/>
    <property type="match status" value="1"/>
</dbReference>
<evidence type="ECO:0000256" key="1">
    <source>
        <dbReference type="ARBA" id="ARBA00004751"/>
    </source>
</evidence>
<dbReference type="Pfam" id="PF00285">
    <property type="entry name" value="Citrate_synt"/>
    <property type="match status" value="1"/>
</dbReference>
<evidence type="ECO:0000256" key="10">
    <source>
        <dbReference type="RuleBase" id="RU003406"/>
    </source>
</evidence>
<evidence type="ECO:0000256" key="4">
    <source>
        <dbReference type="ARBA" id="ARBA00022679"/>
    </source>
</evidence>
<dbReference type="NCBIfam" id="TIGR01798">
    <property type="entry name" value="cit_synth_I"/>
    <property type="match status" value="1"/>
</dbReference>
<dbReference type="Gene3D" id="1.10.580.10">
    <property type="entry name" value="Citrate Synthase, domain 1"/>
    <property type="match status" value="1"/>
</dbReference>
<accession>A0A4R7K8R9</accession>
<comment type="caution">
    <text evidence="11">The sequence shown here is derived from an EMBL/GenBank/DDBJ whole genome shotgun (WGS) entry which is preliminary data.</text>
</comment>
<protein>
    <recommendedName>
        <fullName evidence="6 7">Citrate synthase</fullName>
    </recommendedName>
</protein>
<dbReference type="FunFam" id="1.10.230.10:FF:000002">
    <property type="entry name" value="Citrate synthase"/>
    <property type="match status" value="1"/>
</dbReference>
<dbReference type="InterPro" id="IPR016143">
    <property type="entry name" value="Citrate_synth-like_sm_a-sub"/>
</dbReference>
<dbReference type="InterPro" id="IPR024176">
    <property type="entry name" value="Citrate_synthase_bac-typ"/>
</dbReference>
<dbReference type="PANTHER" id="PTHR42871:SF1">
    <property type="entry name" value="CITRATE SYNTHASE"/>
    <property type="match status" value="1"/>
</dbReference>
<reference evidence="11 12" key="1">
    <citation type="submission" date="2019-03" db="EMBL/GenBank/DDBJ databases">
        <title>Genomic Encyclopedia of Archaeal and Bacterial Type Strains, Phase II (KMG-II): from individual species to whole genera.</title>
        <authorList>
            <person name="Goeker M."/>
        </authorList>
    </citation>
    <scope>NUCLEOTIDE SEQUENCE [LARGE SCALE GENOMIC DNA]</scope>
    <source>
        <strain evidence="11 12">DSM 25233</strain>
    </source>
</reference>
<organism evidence="11 12">
    <name type="scientific">Maribacter spongiicola</name>
    <dbReference type="NCBI Taxonomy" id="1206753"/>
    <lineage>
        <taxon>Bacteria</taxon>
        <taxon>Pseudomonadati</taxon>
        <taxon>Bacteroidota</taxon>
        <taxon>Flavobacteriia</taxon>
        <taxon>Flavobacteriales</taxon>
        <taxon>Flavobacteriaceae</taxon>
        <taxon>Maribacter</taxon>
    </lineage>
</organism>
<dbReference type="GO" id="GO:0006099">
    <property type="term" value="P:tricarboxylic acid cycle"/>
    <property type="evidence" value="ECO:0007669"/>
    <property type="project" value="UniProtKB-UniRule"/>
</dbReference>
<dbReference type="Proteomes" id="UP000294749">
    <property type="component" value="Unassembled WGS sequence"/>
</dbReference>
<dbReference type="PIRSF" id="PIRSF001369">
    <property type="entry name" value="Citrate_synth"/>
    <property type="match status" value="1"/>
</dbReference>
<dbReference type="SUPFAM" id="SSF48256">
    <property type="entry name" value="Citrate synthase"/>
    <property type="match status" value="1"/>
</dbReference>
<dbReference type="PRINTS" id="PR00143">
    <property type="entry name" value="CITRTSNTHASE"/>
</dbReference>
<proteinExistence type="inferred from homology"/>
<comment type="catalytic activity">
    <reaction evidence="5 9">
        <text>oxaloacetate + acetyl-CoA + H2O = citrate + CoA + H(+)</text>
        <dbReference type="Rhea" id="RHEA:16845"/>
        <dbReference type="ChEBI" id="CHEBI:15377"/>
        <dbReference type="ChEBI" id="CHEBI:15378"/>
        <dbReference type="ChEBI" id="CHEBI:16452"/>
        <dbReference type="ChEBI" id="CHEBI:16947"/>
        <dbReference type="ChEBI" id="CHEBI:57287"/>
        <dbReference type="ChEBI" id="CHEBI:57288"/>
        <dbReference type="EC" id="2.3.3.16"/>
    </reaction>
</comment>
<dbReference type="InterPro" id="IPR036969">
    <property type="entry name" value="Citrate_synthase_sf"/>
</dbReference>
<evidence type="ECO:0000256" key="3">
    <source>
        <dbReference type="ARBA" id="ARBA00022532"/>
    </source>
</evidence>
<feature type="active site" evidence="8">
    <location>
        <position position="307"/>
    </location>
</feature>
<dbReference type="InterPro" id="IPR019810">
    <property type="entry name" value="Citrate_synthase_AS"/>
</dbReference>
<dbReference type="OrthoDB" id="9800864at2"/>
<gene>
    <name evidence="11" type="ORF">CLV90_1163</name>
</gene>
<evidence type="ECO:0000313" key="12">
    <source>
        <dbReference type="Proteomes" id="UP000294749"/>
    </source>
</evidence>